<feature type="transmembrane region" description="Helical" evidence="1">
    <location>
        <begin position="44"/>
        <end position="69"/>
    </location>
</feature>
<name>A0ABW6SMM5_9ACTN</name>
<dbReference type="Proteomes" id="UP001602013">
    <property type="component" value="Unassembled WGS sequence"/>
</dbReference>
<sequence>MAPSPGPRQADTDQPLLIRLLGLYDRLLDQVDRRYGADSERGRIVLIAVVVSVVLAFLALVITVLWVVIAIGKALVGAATGAAAEGVDAATSSQFMDVITKPVRTYLNEHAAGLPITAEALWKAWVVVAVVLWLLGLFRSWGVRLAWTLYGAGTVAMVYAGSPPAGQALAAGVAVLAWAVLSLPVFAGIGRRPHTLVNLPAPVTSGEAAVSLVREQVAEVRKRLERLEVASDEPAARRPSEE</sequence>
<organism evidence="2 3">
    <name type="scientific">Microtetraspora malaysiensis</name>
    <dbReference type="NCBI Taxonomy" id="161358"/>
    <lineage>
        <taxon>Bacteria</taxon>
        <taxon>Bacillati</taxon>
        <taxon>Actinomycetota</taxon>
        <taxon>Actinomycetes</taxon>
        <taxon>Streptosporangiales</taxon>
        <taxon>Streptosporangiaceae</taxon>
        <taxon>Microtetraspora</taxon>
    </lineage>
</organism>
<evidence type="ECO:0000313" key="2">
    <source>
        <dbReference type="EMBL" id="MFF3666204.1"/>
    </source>
</evidence>
<keyword evidence="1" id="KW-0472">Membrane</keyword>
<reference evidence="2 3" key="1">
    <citation type="submission" date="2024-10" db="EMBL/GenBank/DDBJ databases">
        <title>The Natural Products Discovery Center: Release of the First 8490 Sequenced Strains for Exploring Actinobacteria Biosynthetic Diversity.</title>
        <authorList>
            <person name="Kalkreuter E."/>
            <person name="Kautsar S.A."/>
            <person name="Yang D."/>
            <person name="Bader C.D."/>
            <person name="Teijaro C.N."/>
            <person name="Fluegel L."/>
            <person name="Davis C.M."/>
            <person name="Simpson J.R."/>
            <person name="Lauterbach L."/>
            <person name="Steele A.D."/>
            <person name="Gui C."/>
            <person name="Meng S."/>
            <person name="Li G."/>
            <person name="Viehrig K."/>
            <person name="Ye F."/>
            <person name="Su P."/>
            <person name="Kiefer A.F."/>
            <person name="Nichols A."/>
            <person name="Cepeda A.J."/>
            <person name="Yan W."/>
            <person name="Fan B."/>
            <person name="Jiang Y."/>
            <person name="Adhikari A."/>
            <person name="Zheng C.-J."/>
            <person name="Schuster L."/>
            <person name="Cowan T.M."/>
            <person name="Smanski M.J."/>
            <person name="Chevrette M.G."/>
            <person name="De Carvalho L.P.S."/>
            <person name="Shen B."/>
        </authorList>
    </citation>
    <scope>NUCLEOTIDE SEQUENCE [LARGE SCALE GENOMIC DNA]</scope>
    <source>
        <strain evidence="2 3">NPDC002173</strain>
    </source>
</reference>
<gene>
    <name evidence="2" type="ORF">ACFYXI_11475</name>
</gene>
<protein>
    <recommendedName>
        <fullName evidence="4">Yip1 domain-containing protein</fullName>
    </recommendedName>
</protein>
<feature type="transmembrane region" description="Helical" evidence="1">
    <location>
        <begin position="120"/>
        <end position="138"/>
    </location>
</feature>
<dbReference type="RefSeq" id="WP_387410583.1">
    <property type="nucleotide sequence ID" value="NZ_JBIASD010000006.1"/>
</dbReference>
<feature type="transmembrane region" description="Helical" evidence="1">
    <location>
        <begin position="145"/>
        <end position="162"/>
    </location>
</feature>
<keyword evidence="1" id="KW-0812">Transmembrane</keyword>
<evidence type="ECO:0000256" key="1">
    <source>
        <dbReference type="SAM" id="Phobius"/>
    </source>
</evidence>
<comment type="caution">
    <text evidence="2">The sequence shown here is derived from an EMBL/GenBank/DDBJ whole genome shotgun (WGS) entry which is preliminary data.</text>
</comment>
<dbReference type="EMBL" id="JBIASD010000006">
    <property type="protein sequence ID" value="MFF3666204.1"/>
    <property type="molecule type" value="Genomic_DNA"/>
</dbReference>
<proteinExistence type="predicted"/>
<keyword evidence="1" id="KW-1133">Transmembrane helix</keyword>
<evidence type="ECO:0008006" key="4">
    <source>
        <dbReference type="Google" id="ProtNLM"/>
    </source>
</evidence>
<evidence type="ECO:0000313" key="3">
    <source>
        <dbReference type="Proteomes" id="UP001602013"/>
    </source>
</evidence>
<keyword evidence="3" id="KW-1185">Reference proteome</keyword>
<accession>A0ABW6SMM5</accession>
<feature type="transmembrane region" description="Helical" evidence="1">
    <location>
        <begin position="168"/>
        <end position="189"/>
    </location>
</feature>